<dbReference type="EMBL" id="JACHBU010000004">
    <property type="protein sequence ID" value="MBB6509105.1"/>
    <property type="molecule type" value="Genomic_DNA"/>
</dbReference>
<dbReference type="SMART" id="SM00987">
    <property type="entry name" value="UreE_C"/>
    <property type="match status" value="1"/>
</dbReference>
<dbReference type="GO" id="GO:0051539">
    <property type="term" value="F:4 iron, 4 sulfur cluster binding"/>
    <property type="evidence" value="ECO:0007669"/>
    <property type="project" value="UniProtKB-KW"/>
</dbReference>
<feature type="region of interest" description="Disordered" evidence="12">
    <location>
        <begin position="42"/>
        <end position="92"/>
    </location>
</feature>
<evidence type="ECO:0000256" key="1">
    <source>
        <dbReference type="ARBA" id="ARBA00001400"/>
    </source>
</evidence>
<comment type="caution">
    <text evidence="14">The sequence shown here is derived from an EMBL/GenBank/DDBJ whole genome shotgun (WGS) entry which is preliminary data.</text>
</comment>
<dbReference type="Gene3D" id="3.40.470.10">
    <property type="entry name" value="Uracil-DNA glycosylase-like domain"/>
    <property type="match status" value="1"/>
</dbReference>
<dbReference type="GO" id="GO:0016779">
    <property type="term" value="F:nucleotidyltransferase activity"/>
    <property type="evidence" value="ECO:0007669"/>
    <property type="project" value="UniProtKB-KW"/>
</dbReference>
<dbReference type="PANTHER" id="PTHR33693">
    <property type="entry name" value="TYPE-5 URACIL-DNA GLYCOSYLASE"/>
    <property type="match status" value="1"/>
</dbReference>
<dbReference type="InterPro" id="IPR005122">
    <property type="entry name" value="Uracil-DNA_glycosylase-like"/>
</dbReference>
<keyword evidence="11" id="KW-0234">DNA repair</keyword>
<keyword evidence="14" id="KW-0808">Transferase</keyword>
<feature type="compositionally biased region" description="Pro residues" evidence="12">
    <location>
        <begin position="77"/>
        <end position="86"/>
    </location>
</feature>
<keyword evidence="14" id="KW-0548">Nucleotidyltransferase</keyword>
<sequence length="299" mass="31847">MSPTASELDPAELAALLHFYADSGVDWLVEDEPVDRFAQFAEQKAAKAQGRAAPNTSSPSPQGEREAYAGGGDTPQPQRPAPPAPRLTPSSMQQVAIPDGGAVNAARLAADGAGTLSELKTALETFGGCNLKHGARSTVFMTGDPQSRIMVIGPMPNAEDDRDGTPFSGRQGQLLDRMLAAIGLSRETVLLTNIIPWRPPGSRMPSDAELEICRPFLDRQIALAEPRHLLLLGNFPARLFLGDTGTIHSMRGEWREVTAAGLAVSALATLHPQDLLAAPANKALAWQDMLLFKSRISGT</sequence>
<dbReference type="InterPro" id="IPR036895">
    <property type="entry name" value="Uracil-DNA_glycosylase-like_sf"/>
</dbReference>
<dbReference type="PANTHER" id="PTHR33693:SF1">
    <property type="entry name" value="TYPE-4 URACIL-DNA GLYCOSYLASE"/>
    <property type="match status" value="1"/>
</dbReference>
<evidence type="ECO:0000256" key="12">
    <source>
        <dbReference type="SAM" id="MobiDB-lite"/>
    </source>
</evidence>
<keyword evidence="5" id="KW-0004">4Fe-4S</keyword>
<gene>
    <name evidence="14" type="ORF">F4695_002462</name>
</gene>
<evidence type="ECO:0000256" key="4">
    <source>
        <dbReference type="ARBA" id="ARBA00019403"/>
    </source>
</evidence>
<evidence type="ECO:0000256" key="3">
    <source>
        <dbReference type="ARBA" id="ARBA00012030"/>
    </source>
</evidence>
<evidence type="ECO:0000256" key="8">
    <source>
        <dbReference type="ARBA" id="ARBA00022801"/>
    </source>
</evidence>
<evidence type="ECO:0000256" key="10">
    <source>
        <dbReference type="ARBA" id="ARBA00023014"/>
    </source>
</evidence>
<keyword evidence="6" id="KW-0479">Metal-binding</keyword>
<dbReference type="AlphaFoldDB" id="A0A7X0MTC4"/>
<feature type="domain" description="Uracil-DNA glycosylase-like" evidence="13">
    <location>
        <begin position="140"/>
        <end position="290"/>
    </location>
</feature>
<comment type="similarity">
    <text evidence="2">Belongs to the uracil-DNA glycosylase (UDG) superfamily. Type 4 (UDGa) family.</text>
</comment>
<dbReference type="SUPFAM" id="SSF52141">
    <property type="entry name" value="Uracil-DNA glycosylase-like"/>
    <property type="match status" value="1"/>
</dbReference>
<dbReference type="CDD" id="cd10030">
    <property type="entry name" value="UDG-F4_TTUDGA_SPO1dp_like"/>
    <property type="match status" value="1"/>
</dbReference>
<organism evidence="14 15">
    <name type="scientific">Rhizobium soli</name>
    <dbReference type="NCBI Taxonomy" id="424798"/>
    <lineage>
        <taxon>Bacteria</taxon>
        <taxon>Pseudomonadati</taxon>
        <taxon>Pseudomonadota</taxon>
        <taxon>Alphaproteobacteria</taxon>
        <taxon>Hyphomicrobiales</taxon>
        <taxon>Rhizobiaceae</taxon>
        <taxon>Rhizobium/Agrobacterium group</taxon>
        <taxon>Rhizobium</taxon>
    </lineage>
</organism>
<dbReference type="Pfam" id="PF03167">
    <property type="entry name" value="UDG"/>
    <property type="match status" value="1"/>
</dbReference>
<dbReference type="NCBIfam" id="TIGR00758">
    <property type="entry name" value="UDG_fam4"/>
    <property type="match status" value="1"/>
</dbReference>
<keyword evidence="9" id="KW-0408">Iron</keyword>
<name>A0A7X0MTC4_9HYPH</name>
<evidence type="ECO:0000256" key="9">
    <source>
        <dbReference type="ARBA" id="ARBA00023004"/>
    </source>
</evidence>
<dbReference type="SMART" id="SM00986">
    <property type="entry name" value="UDG"/>
    <property type="match status" value="1"/>
</dbReference>
<dbReference type="EC" id="3.2.2.27" evidence="3"/>
<evidence type="ECO:0000256" key="11">
    <source>
        <dbReference type="ARBA" id="ARBA00023204"/>
    </source>
</evidence>
<dbReference type="Proteomes" id="UP000585437">
    <property type="component" value="Unassembled WGS sequence"/>
</dbReference>
<keyword evidence="15" id="KW-1185">Reference proteome</keyword>
<evidence type="ECO:0000259" key="13">
    <source>
        <dbReference type="SMART" id="SM00986"/>
    </source>
</evidence>
<keyword evidence="10" id="KW-0411">Iron-sulfur</keyword>
<evidence type="ECO:0000256" key="5">
    <source>
        <dbReference type="ARBA" id="ARBA00022485"/>
    </source>
</evidence>
<reference evidence="14 15" key="1">
    <citation type="submission" date="2020-08" db="EMBL/GenBank/DDBJ databases">
        <title>The Agave Microbiome: Exploring the role of microbial communities in plant adaptations to desert environments.</title>
        <authorList>
            <person name="Partida-Martinez L.P."/>
        </authorList>
    </citation>
    <scope>NUCLEOTIDE SEQUENCE [LARGE SCALE GENOMIC DNA]</scope>
    <source>
        <strain evidence="14 15">AS3.12</strain>
    </source>
</reference>
<proteinExistence type="inferred from homology"/>
<keyword evidence="7" id="KW-0227">DNA damage</keyword>
<evidence type="ECO:0000256" key="6">
    <source>
        <dbReference type="ARBA" id="ARBA00022723"/>
    </source>
</evidence>
<dbReference type="GO" id="GO:0046872">
    <property type="term" value="F:metal ion binding"/>
    <property type="evidence" value="ECO:0007669"/>
    <property type="project" value="UniProtKB-KW"/>
</dbReference>
<evidence type="ECO:0000256" key="2">
    <source>
        <dbReference type="ARBA" id="ARBA00006521"/>
    </source>
</evidence>
<dbReference type="RefSeq" id="WP_184654804.1">
    <property type="nucleotide sequence ID" value="NZ_JACHBU010000004.1"/>
</dbReference>
<protein>
    <recommendedName>
        <fullName evidence="4">Type-4 uracil-DNA glycosylase</fullName>
        <ecNumber evidence="3">3.2.2.27</ecNumber>
    </recommendedName>
</protein>
<keyword evidence="8" id="KW-0378">Hydrolase</keyword>
<dbReference type="GO" id="GO:0006281">
    <property type="term" value="P:DNA repair"/>
    <property type="evidence" value="ECO:0007669"/>
    <property type="project" value="UniProtKB-KW"/>
</dbReference>
<dbReference type="InterPro" id="IPR005273">
    <property type="entry name" value="Ura-DNA_glyco_family4"/>
</dbReference>
<comment type="catalytic activity">
    <reaction evidence="1">
        <text>Hydrolyzes single-stranded DNA or mismatched double-stranded DNA and polynucleotides, releasing free uracil.</text>
        <dbReference type="EC" id="3.2.2.27"/>
    </reaction>
</comment>
<evidence type="ECO:0000256" key="7">
    <source>
        <dbReference type="ARBA" id="ARBA00022763"/>
    </source>
</evidence>
<evidence type="ECO:0000313" key="14">
    <source>
        <dbReference type="EMBL" id="MBB6509105.1"/>
    </source>
</evidence>
<accession>A0A7X0MTC4</accession>
<dbReference type="InterPro" id="IPR051536">
    <property type="entry name" value="UDG_Type-4/5"/>
</dbReference>
<dbReference type="GO" id="GO:0004844">
    <property type="term" value="F:uracil DNA N-glycosylase activity"/>
    <property type="evidence" value="ECO:0007669"/>
    <property type="project" value="UniProtKB-EC"/>
</dbReference>
<evidence type="ECO:0000313" key="15">
    <source>
        <dbReference type="Proteomes" id="UP000585437"/>
    </source>
</evidence>